<protein>
    <recommendedName>
        <fullName evidence="1">Nucleoside phosphorylase domain-containing protein</fullName>
    </recommendedName>
</protein>
<dbReference type="PANTHER" id="PTHR43691:SF14">
    <property type="entry name" value="URIDINE PHOSPHORYLASE"/>
    <property type="match status" value="1"/>
</dbReference>
<organism evidence="2 3">
    <name type="scientific">Batrachochytrium salamandrivorans</name>
    <dbReference type="NCBI Taxonomy" id="1357716"/>
    <lineage>
        <taxon>Eukaryota</taxon>
        <taxon>Fungi</taxon>
        <taxon>Fungi incertae sedis</taxon>
        <taxon>Chytridiomycota</taxon>
        <taxon>Chytridiomycota incertae sedis</taxon>
        <taxon>Chytridiomycetes</taxon>
        <taxon>Rhizophydiales</taxon>
        <taxon>Rhizophydiales incertae sedis</taxon>
        <taxon>Batrachochytrium</taxon>
    </lineage>
</organism>
<proteinExistence type="predicted"/>
<name>A0ABQ8EUK4_9FUNG</name>
<dbReference type="SUPFAM" id="SSF53167">
    <property type="entry name" value="Purine and uridine phosphorylases"/>
    <property type="match status" value="1"/>
</dbReference>
<gene>
    <name evidence="2" type="ORF">BASA50_000231</name>
</gene>
<evidence type="ECO:0000313" key="3">
    <source>
        <dbReference type="Proteomes" id="UP001648503"/>
    </source>
</evidence>
<dbReference type="Pfam" id="PF01048">
    <property type="entry name" value="PNP_UDP_1"/>
    <property type="match status" value="1"/>
</dbReference>
<comment type="caution">
    <text evidence="2">The sequence shown here is derived from an EMBL/GenBank/DDBJ whole genome shotgun (WGS) entry which is preliminary data.</text>
</comment>
<dbReference type="InterPro" id="IPR035994">
    <property type="entry name" value="Nucleoside_phosphorylase_sf"/>
</dbReference>
<reference evidence="2 3" key="1">
    <citation type="submission" date="2021-02" db="EMBL/GenBank/DDBJ databases">
        <title>Variation within the Batrachochytrium salamandrivorans European outbreak.</title>
        <authorList>
            <person name="Kelly M."/>
            <person name="Pasmans F."/>
            <person name="Shea T.P."/>
            <person name="Munoz J.F."/>
            <person name="Carranza S."/>
            <person name="Cuomo C.A."/>
            <person name="Martel A."/>
        </authorList>
    </citation>
    <scope>NUCLEOTIDE SEQUENCE [LARGE SCALE GENOMIC DNA]</scope>
    <source>
        <strain evidence="2 3">AMFP18/2</strain>
    </source>
</reference>
<keyword evidence="3" id="KW-1185">Reference proteome</keyword>
<sequence length="295" mass="31962">MAPINNMKNANFPVDDEGRTYHVGVKVNEVANRIITVGDPKRALKIAVHLDTRVFTHESKRGFTTITGTYKGVAVSLVAIGMGTPMADMMVREIREVVSGPILLIRFGSCGGIGDKTRVGMMTVSKDGAVGVSRNYDYFEPMYSGVAPDASSEQGPYLISKICPADSQLSDELMNSLCKCLGEESVLSGLNATADSFYSSQGRQDPGFNDYNSDLIEVIRKKYPNCETLEMESHMLLHLARCATFKSPDAGIRAAACAMVFADRNTNAFIAPETVHQLEDKASIAILDALVSCPM</sequence>
<accession>A0ABQ8EUK4</accession>
<evidence type="ECO:0000313" key="2">
    <source>
        <dbReference type="EMBL" id="KAH6586867.1"/>
    </source>
</evidence>
<evidence type="ECO:0000259" key="1">
    <source>
        <dbReference type="Pfam" id="PF01048"/>
    </source>
</evidence>
<dbReference type="Proteomes" id="UP001648503">
    <property type="component" value="Unassembled WGS sequence"/>
</dbReference>
<dbReference type="Gene3D" id="3.40.50.1580">
    <property type="entry name" value="Nucleoside phosphorylase domain"/>
    <property type="match status" value="1"/>
</dbReference>
<dbReference type="InterPro" id="IPR000845">
    <property type="entry name" value="Nucleoside_phosphorylase_d"/>
</dbReference>
<feature type="domain" description="Nucleoside phosphorylase" evidence="1">
    <location>
        <begin position="33"/>
        <end position="290"/>
    </location>
</feature>
<dbReference type="PANTHER" id="PTHR43691">
    <property type="entry name" value="URIDINE PHOSPHORYLASE"/>
    <property type="match status" value="1"/>
</dbReference>
<dbReference type="CDD" id="cd17769">
    <property type="entry name" value="NP_TgUP-like"/>
    <property type="match status" value="1"/>
</dbReference>
<dbReference type="EMBL" id="JAFCIX010000570">
    <property type="protein sequence ID" value="KAH6586867.1"/>
    <property type="molecule type" value="Genomic_DNA"/>
</dbReference>